<dbReference type="Proteomes" id="UP000246740">
    <property type="component" value="Unassembled WGS sequence"/>
</dbReference>
<accession>A0A317XUQ9</accession>
<dbReference type="InParanoid" id="A0A317XUQ9"/>
<reference evidence="1 2" key="1">
    <citation type="journal article" date="2018" name="Mol. Biol. Evol.">
        <title>Broad Genomic Sampling Reveals a Smut Pathogenic Ancestry of the Fungal Clade Ustilaginomycotina.</title>
        <authorList>
            <person name="Kijpornyongpan T."/>
            <person name="Mondo S.J."/>
            <person name="Barry K."/>
            <person name="Sandor L."/>
            <person name="Lee J."/>
            <person name="Lipzen A."/>
            <person name="Pangilinan J."/>
            <person name="LaButti K."/>
            <person name="Hainaut M."/>
            <person name="Henrissat B."/>
            <person name="Grigoriev I.V."/>
            <person name="Spatafora J.W."/>
            <person name="Aime M.C."/>
        </authorList>
    </citation>
    <scope>NUCLEOTIDE SEQUENCE [LARGE SCALE GENOMIC DNA]</scope>
    <source>
        <strain evidence="1 2">MCA 3645</strain>
    </source>
</reference>
<name>A0A317XUQ9_9BASI</name>
<dbReference type="AlphaFoldDB" id="A0A317XUQ9"/>
<protein>
    <submittedName>
        <fullName evidence="1">Uncharacterized protein</fullName>
    </submittedName>
</protein>
<evidence type="ECO:0000313" key="1">
    <source>
        <dbReference type="EMBL" id="PWZ02017.1"/>
    </source>
</evidence>
<evidence type="ECO:0000313" key="2">
    <source>
        <dbReference type="Proteomes" id="UP000246740"/>
    </source>
</evidence>
<proteinExistence type="predicted"/>
<dbReference type="EMBL" id="KZ819189">
    <property type="protein sequence ID" value="PWZ02017.1"/>
    <property type="molecule type" value="Genomic_DNA"/>
</dbReference>
<sequence length="155" mass="16648">MLPDSSLVAVVLDVVARDDIIVRCGKNTAGEESGTRATPCLCLAATTSAHRRLGLAVSIEDSECVPCGSGQRTRAPPAPESARHAEHLYVRDRLQARRDRLLVSPSHCRSSLACVSSNLLLEASIRPELPWLRPTRHADNVASASVPGLSTVELY</sequence>
<keyword evidence="2" id="KW-1185">Reference proteome</keyword>
<organism evidence="1 2">
    <name type="scientific">Testicularia cyperi</name>
    <dbReference type="NCBI Taxonomy" id="1882483"/>
    <lineage>
        <taxon>Eukaryota</taxon>
        <taxon>Fungi</taxon>
        <taxon>Dikarya</taxon>
        <taxon>Basidiomycota</taxon>
        <taxon>Ustilaginomycotina</taxon>
        <taxon>Ustilaginomycetes</taxon>
        <taxon>Ustilaginales</taxon>
        <taxon>Anthracoideaceae</taxon>
        <taxon>Testicularia</taxon>
    </lineage>
</organism>
<gene>
    <name evidence="1" type="ORF">BCV70DRAFT_55205</name>
</gene>